<sequence>MPQSAQPAVHEHITCVAAPAIWLSPPSGQVAGGVDGLYVAERRVLSRLVVTVNGREPEPVEARPHGANGARFTASAGALSVERVRVAAPDGGTERITLRNTGDLASISAVRSGGDPGLPERPLEDGTEWAGPDGHRVRLDGRTSADVTLAPGESFTTAVTVRATPPDTPGFRPAPPPGPAPWADAPLTVRSGDERLDRLVAQGVADLGALLLAHGGDIYCAAGSPWYLTLFGRDALWTARLALPLGYELAAGTLRVLARHQGVRRDPVTEEAPGKIPHELRPADATTWLPPVYYGSVDATPLFVVTLAEARRWGMPDDEVAALLPAAERALEWLGTFDGGFVSYTGSADRLTNQGWKDSGDGIQHADGRPARPPVALSEVQAYSYQAAVLGADLLDAFGRPGADRWRRWAADLAERFRARFWVDDGAGGYPAIALDGEGRPVDGVASNLGHLLGTGLLTAAEEAEVAARLPELDSGWGLRTLTPAAAGFDPLSYHLGSVWPHDTAIAILGLVRSGHPEVAARLARGLIGAAPAFGHRLPELFGGQDSSAPPVPYPTACSPQAWAAAVSPALVTALLGLDVDVPAGRVALAPVPGFGELAADNIRVGGAVLSVRVAGDGRASVTGLPSGMTTWIRTET</sequence>
<evidence type="ECO:0000313" key="4">
    <source>
        <dbReference type="EMBL" id="GAA4142685.1"/>
    </source>
</evidence>
<dbReference type="SUPFAM" id="SSF48208">
    <property type="entry name" value="Six-hairpin glycosidases"/>
    <property type="match status" value="1"/>
</dbReference>
<feature type="region of interest" description="Disordered" evidence="1">
    <location>
        <begin position="109"/>
        <end position="134"/>
    </location>
</feature>
<evidence type="ECO:0000313" key="5">
    <source>
        <dbReference type="Proteomes" id="UP001500266"/>
    </source>
</evidence>
<evidence type="ECO:0000259" key="2">
    <source>
        <dbReference type="Pfam" id="PF14742"/>
    </source>
</evidence>
<dbReference type="InterPro" id="IPR032856">
    <property type="entry name" value="GDE_N_bis"/>
</dbReference>
<dbReference type="RefSeq" id="WP_345022139.1">
    <property type="nucleotide sequence ID" value="NZ_BAABDO010000043.1"/>
</dbReference>
<accession>A0ABP7YWY3</accession>
<name>A0ABP7YWY3_9ACTN</name>
<dbReference type="InterPro" id="IPR054491">
    <property type="entry name" value="MGH1-like_GH"/>
</dbReference>
<feature type="domain" description="Mannosylglycerate hydrolase MGH1-like glycoside hydrolase" evidence="3">
    <location>
        <begin position="373"/>
        <end position="528"/>
    </location>
</feature>
<organism evidence="4 5">
    <name type="scientific">Actinomadura keratinilytica</name>
    <dbReference type="NCBI Taxonomy" id="547461"/>
    <lineage>
        <taxon>Bacteria</taxon>
        <taxon>Bacillati</taxon>
        <taxon>Actinomycetota</taxon>
        <taxon>Actinomycetes</taxon>
        <taxon>Streptosporangiales</taxon>
        <taxon>Thermomonosporaceae</taxon>
        <taxon>Actinomadura</taxon>
    </lineage>
</organism>
<evidence type="ECO:0000259" key="3">
    <source>
        <dbReference type="Pfam" id="PF22422"/>
    </source>
</evidence>
<dbReference type="InterPro" id="IPR008928">
    <property type="entry name" value="6-hairpin_glycosidase_sf"/>
</dbReference>
<dbReference type="Gene3D" id="1.50.10.10">
    <property type="match status" value="1"/>
</dbReference>
<dbReference type="Pfam" id="PF14742">
    <property type="entry name" value="GDE_N_bis"/>
    <property type="match status" value="1"/>
</dbReference>
<dbReference type="InterPro" id="IPR012341">
    <property type="entry name" value="6hp_glycosidase-like_sf"/>
</dbReference>
<proteinExistence type="predicted"/>
<keyword evidence="5" id="KW-1185">Reference proteome</keyword>
<dbReference type="EMBL" id="BAABDO010000043">
    <property type="protein sequence ID" value="GAA4142685.1"/>
    <property type="molecule type" value="Genomic_DNA"/>
</dbReference>
<dbReference type="Proteomes" id="UP001500266">
    <property type="component" value="Unassembled WGS sequence"/>
</dbReference>
<reference evidence="5" key="1">
    <citation type="journal article" date="2019" name="Int. J. Syst. Evol. Microbiol.">
        <title>The Global Catalogue of Microorganisms (GCM) 10K type strain sequencing project: providing services to taxonomists for standard genome sequencing and annotation.</title>
        <authorList>
            <consortium name="The Broad Institute Genomics Platform"/>
            <consortium name="The Broad Institute Genome Sequencing Center for Infectious Disease"/>
            <person name="Wu L."/>
            <person name="Ma J."/>
        </authorList>
    </citation>
    <scope>NUCLEOTIDE SEQUENCE [LARGE SCALE GENOMIC DNA]</scope>
    <source>
        <strain evidence="5">JCM 17316</strain>
    </source>
</reference>
<dbReference type="Pfam" id="PF22422">
    <property type="entry name" value="MGH1-like_GH"/>
    <property type="match status" value="1"/>
</dbReference>
<protein>
    <submittedName>
        <fullName evidence="4">Glycogen debranching N-terminal domain-containing protein</fullName>
    </submittedName>
</protein>
<gene>
    <name evidence="4" type="ORF">GCM10022416_31950</name>
</gene>
<evidence type="ECO:0000256" key="1">
    <source>
        <dbReference type="SAM" id="MobiDB-lite"/>
    </source>
</evidence>
<comment type="caution">
    <text evidence="4">The sequence shown here is derived from an EMBL/GenBank/DDBJ whole genome shotgun (WGS) entry which is preliminary data.</text>
</comment>
<feature type="domain" description="Putative glycogen debranching enzyme N-terminal" evidence="2">
    <location>
        <begin position="19"/>
        <end position="103"/>
    </location>
</feature>